<name>A0A6G0YPA0_APHCR</name>
<dbReference type="PANTHER" id="PTHR28052">
    <property type="entry name" value="UPF0545 PROTEIN C22ORF39"/>
    <property type="match status" value="1"/>
</dbReference>
<protein>
    <recommendedName>
        <fullName evidence="3">Synaptic plasticity regulator PANTS</fullName>
    </recommendedName>
    <alternativeName>
        <fullName evidence="4">Plasticity-associated neural transcript short</fullName>
    </alternativeName>
</protein>
<accession>A0A6G0YPA0</accession>
<evidence type="ECO:0000256" key="1">
    <source>
        <dbReference type="ARBA" id="ARBA00006412"/>
    </source>
</evidence>
<comment type="caution">
    <text evidence="5">The sequence shown here is derived from an EMBL/GenBank/DDBJ whole genome shotgun (WGS) entry which is preliminary data.</text>
</comment>
<proteinExistence type="inferred from homology"/>
<sequence length="139" mass="16718">MNKENTDEKSKDLDLWMIRPCEMYNNEYSECTSISSRLHQMFVHGSTVDCNHWHEDYINCLKWKNDKNIQAAETLVNSEKMKRNNRWKTFYANNVWENRTSPPENWNDPLPDYIAQRRQNSTLEDELDKTENKSFCSIM</sequence>
<gene>
    <name evidence="5" type="ORF">FWK35_00007617</name>
</gene>
<evidence type="ECO:0000256" key="2">
    <source>
        <dbReference type="ARBA" id="ARBA00043942"/>
    </source>
</evidence>
<dbReference type="PANTHER" id="PTHR28052:SF1">
    <property type="entry name" value="UPF0545 PROTEIN C22ORF39"/>
    <property type="match status" value="1"/>
</dbReference>
<comment type="similarity">
    <text evidence="1">Belongs to the UPF0545 family.</text>
</comment>
<dbReference type="OrthoDB" id="5946508at2759"/>
<keyword evidence="6" id="KW-1185">Reference proteome</keyword>
<evidence type="ECO:0000256" key="3">
    <source>
        <dbReference type="ARBA" id="ARBA00044072"/>
    </source>
</evidence>
<dbReference type="Pfam" id="PF11326">
    <property type="entry name" value="PANTS-like"/>
    <property type="match status" value="1"/>
</dbReference>
<comment type="subcellular location">
    <subcellularLocation>
        <location evidence="2">Synaptic cleft</location>
    </subcellularLocation>
</comment>
<evidence type="ECO:0000256" key="4">
    <source>
        <dbReference type="ARBA" id="ARBA00044235"/>
    </source>
</evidence>
<reference evidence="5 6" key="1">
    <citation type="submission" date="2019-08" db="EMBL/GenBank/DDBJ databases">
        <title>Whole genome of Aphis craccivora.</title>
        <authorList>
            <person name="Voronova N.V."/>
            <person name="Shulinski R.S."/>
            <person name="Bandarenka Y.V."/>
            <person name="Zhorov D.G."/>
            <person name="Warner D."/>
        </authorList>
    </citation>
    <scope>NUCLEOTIDE SEQUENCE [LARGE SCALE GENOMIC DNA]</scope>
    <source>
        <strain evidence="5">180601</strain>
        <tissue evidence="5">Whole Body</tissue>
    </source>
</reference>
<dbReference type="Proteomes" id="UP000478052">
    <property type="component" value="Unassembled WGS sequence"/>
</dbReference>
<dbReference type="GO" id="GO:0043083">
    <property type="term" value="C:synaptic cleft"/>
    <property type="evidence" value="ECO:0007669"/>
    <property type="project" value="UniProtKB-SubCell"/>
</dbReference>
<dbReference type="InterPro" id="IPR021475">
    <property type="entry name" value="Pants/Emi1-like"/>
</dbReference>
<evidence type="ECO:0000313" key="6">
    <source>
        <dbReference type="Proteomes" id="UP000478052"/>
    </source>
</evidence>
<dbReference type="AlphaFoldDB" id="A0A6G0YPA0"/>
<organism evidence="5 6">
    <name type="scientific">Aphis craccivora</name>
    <name type="common">Cowpea aphid</name>
    <dbReference type="NCBI Taxonomy" id="307492"/>
    <lineage>
        <taxon>Eukaryota</taxon>
        <taxon>Metazoa</taxon>
        <taxon>Ecdysozoa</taxon>
        <taxon>Arthropoda</taxon>
        <taxon>Hexapoda</taxon>
        <taxon>Insecta</taxon>
        <taxon>Pterygota</taxon>
        <taxon>Neoptera</taxon>
        <taxon>Paraneoptera</taxon>
        <taxon>Hemiptera</taxon>
        <taxon>Sternorrhyncha</taxon>
        <taxon>Aphidomorpha</taxon>
        <taxon>Aphidoidea</taxon>
        <taxon>Aphididae</taxon>
        <taxon>Aphidini</taxon>
        <taxon>Aphis</taxon>
        <taxon>Aphis</taxon>
    </lineage>
</organism>
<evidence type="ECO:0000313" key="5">
    <source>
        <dbReference type="EMBL" id="KAF0759549.1"/>
    </source>
</evidence>
<dbReference type="EMBL" id="VUJU01002957">
    <property type="protein sequence ID" value="KAF0759549.1"/>
    <property type="molecule type" value="Genomic_DNA"/>
</dbReference>